<dbReference type="InterPro" id="IPR013321">
    <property type="entry name" value="Arc_rbn_hlx_hlx"/>
</dbReference>
<dbReference type="RefSeq" id="WP_273556281.1">
    <property type="nucleotide sequence ID" value="NZ_JAQRFI010000055.1"/>
</dbReference>
<dbReference type="GO" id="GO:0003677">
    <property type="term" value="F:DNA binding"/>
    <property type="evidence" value="ECO:0007669"/>
    <property type="project" value="UniProtKB-KW"/>
</dbReference>
<dbReference type="SUPFAM" id="SSF47598">
    <property type="entry name" value="Ribbon-helix-helix"/>
    <property type="match status" value="1"/>
</dbReference>
<evidence type="ECO:0000313" key="2">
    <source>
        <dbReference type="EMBL" id="MDC9591036.1"/>
    </source>
</evidence>
<dbReference type="Proteomes" id="UP001217178">
    <property type="component" value="Unassembled WGS sequence"/>
</dbReference>
<keyword evidence="2" id="KW-0238">DNA-binding</keyword>
<organism evidence="2 3">
    <name type="scientific">Xenorhabdus yunnanensis</name>
    <dbReference type="NCBI Taxonomy" id="3025878"/>
    <lineage>
        <taxon>Bacteria</taxon>
        <taxon>Pseudomonadati</taxon>
        <taxon>Pseudomonadota</taxon>
        <taxon>Gammaproteobacteria</taxon>
        <taxon>Enterobacterales</taxon>
        <taxon>Morganellaceae</taxon>
        <taxon>Xenorhabdus</taxon>
    </lineage>
</organism>
<dbReference type="Gene3D" id="1.10.1220.10">
    <property type="entry name" value="Met repressor-like"/>
    <property type="match status" value="1"/>
</dbReference>
<dbReference type="EMBL" id="JAQRFI010000055">
    <property type="protein sequence ID" value="MDC9591036.1"/>
    <property type="molecule type" value="Genomic_DNA"/>
</dbReference>
<accession>A0ABT5LIU9</accession>
<reference evidence="2 3" key="1">
    <citation type="submission" date="2023-02" db="EMBL/GenBank/DDBJ databases">
        <title>Entomopathogenic bacteria.</title>
        <authorList>
            <person name="Machado R.A."/>
        </authorList>
    </citation>
    <scope>NUCLEOTIDE SEQUENCE [LARGE SCALE GENOMIC DNA]</scope>
    <source>
        <strain evidence="2 3">XENO-10</strain>
    </source>
</reference>
<proteinExistence type="predicted"/>
<dbReference type="InterPro" id="IPR010985">
    <property type="entry name" value="Ribbon_hlx_hlx"/>
</dbReference>
<sequence length="54" mass="6309">MKENKAMYTLRMSENLKELVQKVAKQEGRSFNSEIIQRVIRSLKEDGLIDAQIQ</sequence>
<evidence type="ECO:0000259" key="1">
    <source>
        <dbReference type="Pfam" id="PF03869"/>
    </source>
</evidence>
<feature type="domain" description="Arc-like DNA binding" evidence="1">
    <location>
        <begin position="8"/>
        <end position="50"/>
    </location>
</feature>
<protein>
    <submittedName>
        <fullName evidence="2">Arc family DNA-binding protein</fullName>
    </submittedName>
</protein>
<evidence type="ECO:0000313" key="3">
    <source>
        <dbReference type="Proteomes" id="UP001217178"/>
    </source>
</evidence>
<dbReference type="Pfam" id="PF03869">
    <property type="entry name" value="Arc"/>
    <property type="match status" value="1"/>
</dbReference>
<dbReference type="InterPro" id="IPR005569">
    <property type="entry name" value="Arc_DNA-bd_dom"/>
</dbReference>
<keyword evidence="3" id="KW-1185">Reference proteome</keyword>
<gene>
    <name evidence="2" type="ORF">PSI23_17525</name>
</gene>
<name>A0ABT5LIU9_9GAMM</name>
<comment type="caution">
    <text evidence="2">The sequence shown here is derived from an EMBL/GenBank/DDBJ whole genome shotgun (WGS) entry which is preliminary data.</text>
</comment>